<dbReference type="GO" id="GO:0019843">
    <property type="term" value="F:rRNA binding"/>
    <property type="evidence" value="ECO:0007669"/>
    <property type="project" value="UniProtKB-UniRule"/>
</dbReference>
<dbReference type="Pfam" id="PF17136">
    <property type="entry name" value="ribosomal_L24"/>
    <property type="match status" value="1"/>
</dbReference>
<dbReference type="InterPro" id="IPR057264">
    <property type="entry name" value="Ribosomal_uL24_C"/>
</dbReference>
<dbReference type="SUPFAM" id="SSF50104">
    <property type="entry name" value="Translation proteins SH3-like domain"/>
    <property type="match status" value="1"/>
</dbReference>
<comment type="subunit">
    <text evidence="4">Part of the 50S ribosomal subunit.</text>
</comment>
<dbReference type="InterPro" id="IPR003256">
    <property type="entry name" value="Ribosomal_uL24"/>
</dbReference>
<dbReference type="InterPro" id="IPR041988">
    <property type="entry name" value="Ribosomal_uL24_KOW"/>
</dbReference>
<evidence type="ECO:0000256" key="3">
    <source>
        <dbReference type="ARBA" id="ARBA00023274"/>
    </source>
</evidence>
<dbReference type="PANTHER" id="PTHR12903">
    <property type="entry name" value="MITOCHONDRIAL RIBOSOMAL PROTEIN L24"/>
    <property type="match status" value="1"/>
</dbReference>
<dbReference type="PROSITE" id="PS01108">
    <property type="entry name" value="RIBOSOMAL_L24"/>
    <property type="match status" value="1"/>
</dbReference>
<dbReference type="InterPro" id="IPR005824">
    <property type="entry name" value="KOW"/>
</dbReference>
<dbReference type="EMBL" id="MK798155">
    <property type="protein sequence ID" value="QQP22409.1"/>
    <property type="molecule type" value="Genomic_DNA"/>
</dbReference>
<comment type="subcellular location">
    <subcellularLocation>
        <location evidence="4">Plastid</location>
        <location evidence="4">Chloroplast</location>
    </subcellularLocation>
</comment>
<evidence type="ECO:0000313" key="7">
    <source>
        <dbReference type="EMBL" id="QQP22409.1"/>
    </source>
</evidence>
<reference evidence="7" key="1">
    <citation type="journal article" date="2019" name="Mitochondrial DNA Part B Resour">
        <title>The complete plastid genome of a marine microalgae Cryptophyceae sp. CCMP2293 (Cryptophyta).</title>
        <authorList>
            <person name="Xu K."/>
            <person name="Hu S."/>
            <person name="Tang X."/>
        </authorList>
    </citation>
    <scope>NUCLEOTIDE SEQUENCE</scope>
</reference>
<dbReference type="GO" id="GO:0005840">
    <property type="term" value="C:ribosome"/>
    <property type="evidence" value="ECO:0007669"/>
    <property type="project" value="UniProtKB-KW"/>
</dbReference>
<organism evidence="7">
    <name type="scientific">Baffinella frigidus</name>
    <dbReference type="NCBI Taxonomy" id="2571260"/>
    <lineage>
        <taxon>Eukaryota</taxon>
        <taxon>Cryptophyceae</taxon>
        <taxon>Cryptomonadales</taxon>
        <taxon>Baffinellaceae</taxon>
        <taxon>Baffinella</taxon>
    </lineage>
</organism>
<keyword evidence="7" id="KW-0934">Plastid</keyword>
<comment type="similarity">
    <text evidence="1 4 5">Belongs to the universal ribosomal protein uL24 family.</text>
</comment>
<geneLocation type="chloroplast" evidence="7"/>
<sequence>MHVKKGDTVQILTGKDKGKVGEVTKIIKGKSQVVVEDINIKKKHIKPSKEGEVGKISEFEAPIHSSNVMLYSKENKLASRTGYKVDETGKKIRVLKKLLT</sequence>
<accession>A0A7T8JK52</accession>
<dbReference type="InterPro" id="IPR008991">
    <property type="entry name" value="Translation_prot_SH3-like_sf"/>
</dbReference>
<dbReference type="AlphaFoldDB" id="A0A7T8JK52"/>
<dbReference type="InterPro" id="IPR005825">
    <property type="entry name" value="Ribosomal_uL24_CS"/>
</dbReference>
<keyword evidence="3 4" id="KW-0687">Ribonucleoprotein</keyword>
<feature type="domain" description="KOW" evidence="6">
    <location>
        <begin position="2"/>
        <end position="29"/>
    </location>
</feature>
<dbReference type="GO" id="GO:0006412">
    <property type="term" value="P:translation"/>
    <property type="evidence" value="ECO:0007669"/>
    <property type="project" value="UniProtKB-UniRule"/>
</dbReference>
<dbReference type="GO" id="GO:0003735">
    <property type="term" value="F:structural constituent of ribosome"/>
    <property type="evidence" value="ECO:0007669"/>
    <property type="project" value="InterPro"/>
</dbReference>
<comment type="function">
    <text evidence="4">One of two assembly initiator proteins, it binds directly to the 5'-end of the 23S rRNA, where it nucleates assembly of the 50S subunit.</text>
</comment>
<evidence type="ECO:0000256" key="4">
    <source>
        <dbReference type="HAMAP-Rule" id="MF_01326"/>
    </source>
</evidence>
<evidence type="ECO:0000259" key="6">
    <source>
        <dbReference type="SMART" id="SM00739"/>
    </source>
</evidence>
<dbReference type="SMART" id="SM00739">
    <property type="entry name" value="KOW"/>
    <property type="match status" value="1"/>
</dbReference>
<keyword evidence="7" id="KW-0150">Chloroplast</keyword>
<dbReference type="CDD" id="cd06089">
    <property type="entry name" value="KOW_RPL26"/>
    <property type="match status" value="1"/>
</dbReference>
<dbReference type="Pfam" id="PF00467">
    <property type="entry name" value="KOW"/>
    <property type="match status" value="1"/>
</dbReference>
<evidence type="ECO:0000256" key="1">
    <source>
        <dbReference type="ARBA" id="ARBA00010618"/>
    </source>
</evidence>
<evidence type="ECO:0000256" key="2">
    <source>
        <dbReference type="ARBA" id="ARBA00022980"/>
    </source>
</evidence>
<keyword evidence="2 4" id="KW-0689">Ribosomal protein</keyword>
<dbReference type="GO" id="GO:0009507">
    <property type="term" value="C:chloroplast"/>
    <property type="evidence" value="ECO:0007669"/>
    <property type="project" value="UniProtKB-SubCell"/>
</dbReference>
<dbReference type="GO" id="GO:1990904">
    <property type="term" value="C:ribonucleoprotein complex"/>
    <property type="evidence" value="ECO:0007669"/>
    <property type="project" value="UniProtKB-KW"/>
</dbReference>
<dbReference type="HAMAP" id="MF_01326_B">
    <property type="entry name" value="Ribosomal_uL24_B"/>
    <property type="match status" value="1"/>
</dbReference>
<protein>
    <recommendedName>
        <fullName evidence="4">Large ribosomal subunit protein uL24c</fullName>
    </recommendedName>
</protein>
<dbReference type="InterPro" id="IPR014722">
    <property type="entry name" value="Rib_uL2_dom2"/>
</dbReference>
<gene>
    <name evidence="4 7" type="primary">rpl24</name>
</gene>
<dbReference type="NCBIfam" id="TIGR01079">
    <property type="entry name" value="rplX_bact"/>
    <property type="match status" value="1"/>
</dbReference>
<name>A0A7T8JK52_9CRYP</name>
<dbReference type="Gene3D" id="2.30.30.30">
    <property type="match status" value="1"/>
</dbReference>
<evidence type="ECO:0000256" key="5">
    <source>
        <dbReference type="RuleBase" id="RU003477"/>
    </source>
</evidence>
<keyword evidence="4" id="KW-0699">rRNA-binding</keyword>
<proteinExistence type="inferred from homology"/>
<keyword evidence="4" id="KW-0694">RNA-binding</keyword>